<feature type="compositionally biased region" description="Polar residues" evidence="4">
    <location>
        <begin position="232"/>
        <end position="244"/>
    </location>
</feature>
<dbReference type="Pfam" id="PF01466">
    <property type="entry name" value="Skp1"/>
    <property type="match status" value="1"/>
</dbReference>
<dbReference type="SUPFAM" id="SSF54695">
    <property type="entry name" value="POZ domain"/>
    <property type="match status" value="1"/>
</dbReference>
<dbReference type="GO" id="GO:0006511">
    <property type="term" value="P:ubiquitin-dependent protein catabolic process"/>
    <property type="evidence" value="ECO:0007669"/>
    <property type="project" value="InterPro"/>
</dbReference>
<comment type="similarity">
    <text evidence="2">Belongs to the SKP1 family.</text>
</comment>
<feature type="domain" description="SKP1 component POZ" evidence="6">
    <location>
        <begin position="5"/>
        <end position="67"/>
    </location>
</feature>
<feature type="domain" description="SKP1 component dimerisation" evidence="5">
    <location>
        <begin position="104"/>
        <end position="141"/>
    </location>
</feature>
<proteinExistence type="inferred from homology"/>
<keyword evidence="3" id="KW-0833">Ubl conjugation pathway</keyword>
<dbReference type="PANTHER" id="PTHR11165">
    <property type="entry name" value="SKP1"/>
    <property type="match status" value="1"/>
</dbReference>
<evidence type="ECO:0000256" key="2">
    <source>
        <dbReference type="ARBA" id="ARBA00009993"/>
    </source>
</evidence>
<name>A0AAD4XW79_9MAGN</name>
<evidence type="ECO:0000313" key="7">
    <source>
        <dbReference type="EMBL" id="KAI3954631.1"/>
    </source>
</evidence>
<dbReference type="EMBL" id="JAJJMB010001902">
    <property type="protein sequence ID" value="KAI3954631.1"/>
    <property type="molecule type" value="Genomic_DNA"/>
</dbReference>
<evidence type="ECO:0000256" key="3">
    <source>
        <dbReference type="ARBA" id="ARBA00022786"/>
    </source>
</evidence>
<feature type="compositionally biased region" description="Basic residues" evidence="4">
    <location>
        <begin position="207"/>
        <end position="220"/>
    </location>
</feature>
<evidence type="ECO:0000313" key="8">
    <source>
        <dbReference type="Proteomes" id="UP001202328"/>
    </source>
</evidence>
<dbReference type="SUPFAM" id="SSF81382">
    <property type="entry name" value="Skp1 dimerisation domain-like"/>
    <property type="match status" value="1"/>
</dbReference>
<organism evidence="7 8">
    <name type="scientific">Papaver atlanticum</name>
    <dbReference type="NCBI Taxonomy" id="357466"/>
    <lineage>
        <taxon>Eukaryota</taxon>
        <taxon>Viridiplantae</taxon>
        <taxon>Streptophyta</taxon>
        <taxon>Embryophyta</taxon>
        <taxon>Tracheophyta</taxon>
        <taxon>Spermatophyta</taxon>
        <taxon>Magnoliopsida</taxon>
        <taxon>Ranunculales</taxon>
        <taxon>Papaveraceae</taxon>
        <taxon>Papaveroideae</taxon>
        <taxon>Papaver</taxon>
    </lineage>
</organism>
<evidence type="ECO:0000259" key="5">
    <source>
        <dbReference type="Pfam" id="PF01466"/>
    </source>
</evidence>
<dbReference type="InterPro" id="IPR016072">
    <property type="entry name" value="Skp1_comp_dimer"/>
</dbReference>
<evidence type="ECO:0000256" key="4">
    <source>
        <dbReference type="SAM" id="MobiDB-lite"/>
    </source>
</evidence>
<protein>
    <recommendedName>
        <fullName evidence="9">SKP1-like protein 21</fullName>
    </recommendedName>
</protein>
<dbReference type="AlphaFoldDB" id="A0AAD4XW79"/>
<dbReference type="Gene3D" id="3.30.710.10">
    <property type="entry name" value="Potassium Channel Kv1.1, Chain A"/>
    <property type="match status" value="1"/>
</dbReference>
<dbReference type="InterPro" id="IPR011333">
    <property type="entry name" value="SKP1/BTB/POZ_sf"/>
</dbReference>
<comment type="caution">
    <text evidence="7">The sequence shown here is derived from an EMBL/GenBank/DDBJ whole genome shotgun (WGS) entry which is preliminary data.</text>
</comment>
<dbReference type="InterPro" id="IPR001232">
    <property type="entry name" value="SKP1-like"/>
</dbReference>
<dbReference type="GO" id="GO:0009867">
    <property type="term" value="P:jasmonic acid mediated signaling pathway"/>
    <property type="evidence" value="ECO:0007669"/>
    <property type="project" value="UniProtKB-ARBA"/>
</dbReference>
<comment type="pathway">
    <text evidence="1">Protein modification; protein ubiquitination.</text>
</comment>
<sequence>MESYIWLQTCDGSIQQVEKEVAMLIPMVYREVFENSTGSTKKYAIKLPQRVNTNTLRLVLDYCRFHQVLGRSDKDRKSFDDKFILIDSERLCELAAAADSLQLKPLVHLTCIALARMIEGKTPEKIRDTFNIPDDPTEEEKLEPLRGDIADDPRIRMLKRLYARKRKELKENKKMHKIVDQVKEEQVDERSIDDLLSFINEDSKVVKAPKRKKRNHRKGKDNKETDAAQLNAEKSISSGKTSEFQDLADDLTRNVDFDDDSYDDELDPVMKEELDREVEEFARRLNLDWPERMQEILSLGQEGTRAPNSLNGNGYFRRYPTLVV</sequence>
<evidence type="ECO:0000256" key="1">
    <source>
        <dbReference type="ARBA" id="ARBA00004906"/>
    </source>
</evidence>
<dbReference type="Pfam" id="PF03931">
    <property type="entry name" value="Skp1_POZ"/>
    <property type="match status" value="1"/>
</dbReference>
<reference evidence="7" key="1">
    <citation type="submission" date="2022-04" db="EMBL/GenBank/DDBJ databases">
        <title>A functionally conserved STORR gene fusion in Papaver species that diverged 16.8 million years ago.</title>
        <authorList>
            <person name="Catania T."/>
        </authorList>
    </citation>
    <scope>NUCLEOTIDE SEQUENCE</scope>
    <source>
        <strain evidence="7">S-188037</strain>
    </source>
</reference>
<evidence type="ECO:0000259" key="6">
    <source>
        <dbReference type="Pfam" id="PF03931"/>
    </source>
</evidence>
<dbReference type="InterPro" id="IPR016897">
    <property type="entry name" value="SKP1"/>
</dbReference>
<dbReference type="InterPro" id="IPR016073">
    <property type="entry name" value="Skp1_comp_POZ"/>
</dbReference>
<accession>A0AAD4XW79</accession>
<keyword evidence="8" id="KW-1185">Reference proteome</keyword>
<dbReference type="Proteomes" id="UP001202328">
    <property type="component" value="Unassembled WGS sequence"/>
</dbReference>
<gene>
    <name evidence="7" type="ORF">MKW98_019762</name>
</gene>
<dbReference type="SMART" id="SM00512">
    <property type="entry name" value="Skp1"/>
    <property type="match status" value="1"/>
</dbReference>
<dbReference type="InterPro" id="IPR036296">
    <property type="entry name" value="SKP1-like_dim_sf"/>
</dbReference>
<feature type="region of interest" description="Disordered" evidence="4">
    <location>
        <begin position="207"/>
        <end position="247"/>
    </location>
</feature>
<evidence type="ECO:0008006" key="9">
    <source>
        <dbReference type="Google" id="ProtNLM"/>
    </source>
</evidence>